<dbReference type="AlphaFoldDB" id="A0A117M0D0"/>
<keyword evidence="3" id="KW-0133">Cell shape</keyword>
<dbReference type="PANTHER" id="PTHR34138">
    <property type="entry name" value="CELL SHAPE-DETERMINING PROTEIN MREC"/>
    <property type="match status" value="1"/>
</dbReference>
<keyword evidence="5" id="KW-0175">Coiled coil</keyword>
<name>A0A117M0D0_9BACT</name>
<organism evidence="7 8">
    <name type="scientific">candidate division WS6 bacterium 34_10</name>
    <dbReference type="NCBI Taxonomy" id="1641389"/>
    <lineage>
        <taxon>Bacteria</taxon>
        <taxon>Candidatus Dojkabacteria</taxon>
    </lineage>
</organism>
<protein>
    <recommendedName>
        <fullName evidence="2">Cell shape-determining protein MreC</fullName>
    </recommendedName>
    <alternativeName>
        <fullName evidence="4">Cell shape protein MreC</fullName>
    </alternativeName>
</protein>
<dbReference type="EMBL" id="LGGO01000053">
    <property type="protein sequence ID" value="KUK77229.1"/>
    <property type="molecule type" value="Genomic_DNA"/>
</dbReference>
<dbReference type="InterPro" id="IPR007221">
    <property type="entry name" value="MreC"/>
</dbReference>
<dbReference type="InterPro" id="IPR042175">
    <property type="entry name" value="Cell/Rod_MreC_2"/>
</dbReference>
<sequence length="246" mass="27029">LNSLGTLKGVKSAVSYVLGPIYTTSSNLAISLRDFFSTVVNISDFREEYNEMKLQIAEYEADNLEYQLLLDENSDLKGQLDLGNRDDKYIFAKVLDHIESEYLIVNQGSREGIEKGDIAVIGNTFLGIVIESGQYTSKIRLPISKSNFLEAYILSSDEEDSQRILGRAVINGSSDGIRIENIGMNSGVENGDTVVVNDSKVGENLIVGTVVGLSEDPATTTKTGYVSPAVDYYDLTNLFIRIEDVD</sequence>
<evidence type="ECO:0000256" key="5">
    <source>
        <dbReference type="SAM" id="Coils"/>
    </source>
</evidence>
<evidence type="ECO:0000256" key="2">
    <source>
        <dbReference type="ARBA" id="ARBA00013855"/>
    </source>
</evidence>
<dbReference type="PANTHER" id="PTHR34138:SF1">
    <property type="entry name" value="CELL SHAPE-DETERMINING PROTEIN MREC"/>
    <property type="match status" value="1"/>
</dbReference>
<dbReference type="Gene3D" id="2.40.10.350">
    <property type="entry name" value="Rod shape-determining protein MreC, domain 2"/>
    <property type="match status" value="1"/>
</dbReference>
<evidence type="ECO:0000313" key="7">
    <source>
        <dbReference type="EMBL" id="KUK77229.1"/>
    </source>
</evidence>
<comment type="similarity">
    <text evidence="1">Belongs to the MreC family.</text>
</comment>
<evidence type="ECO:0000256" key="1">
    <source>
        <dbReference type="ARBA" id="ARBA00009369"/>
    </source>
</evidence>
<dbReference type="GO" id="GO:0005886">
    <property type="term" value="C:plasma membrane"/>
    <property type="evidence" value="ECO:0007669"/>
    <property type="project" value="TreeGrafter"/>
</dbReference>
<dbReference type="Proteomes" id="UP000053904">
    <property type="component" value="Unassembled WGS sequence"/>
</dbReference>
<comment type="caution">
    <text evidence="7">The sequence shown here is derived from an EMBL/GenBank/DDBJ whole genome shotgun (WGS) entry which is preliminary data.</text>
</comment>
<accession>A0A117M0D0</accession>
<evidence type="ECO:0000256" key="4">
    <source>
        <dbReference type="ARBA" id="ARBA00032089"/>
    </source>
</evidence>
<dbReference type="Gene3D" id="2.40.10.340">
    <property type="entry name" value="Rod shape-determining protein MreC, domain 1"/>
    <property type="match status" value="1"/>
</dbReference>
<feature type="non-terminal residue" evidence="7">
    <location>
        <position position="1"/>
    </location>
</feature>
<dbReference type="GO" id="GO:0008360">
    <property type="term" value="P:regulation of cell shape"/>
    <property type="evidence" value="ECO:0007669"/>
    <property type="project" value="UniProtKB-KW"/>
</dbReference>
<proteinExistence type="inferred from homology"/>
<evidence type="ECO:0000259" key="6">
    <source>
        <dbReference type="Pfam" id="PF04085"/>
    </source>
</evidence>
<dbReference type="InterPro" id="IPR042177">
    <property type="entry name" value="Cell/Rod_1"/>
</dbReference>
<feature type="domain" description="Rod shape-determining protein MreC beta-barrel core" evidence="6">
    <location>
        <begin position="100"/>
        <end position="240"/>
    </location>
</feature>
<dbReference type="Pfam" id="PF04085">
    <property type="entry name" value="MreC"/>
    <property type="match status" value="1"/>
</dbReference>
<reference evidence="8" key="1">
    <citation type="journal article" date="2015" name="MBio">
        <title>Genome-Resolved Metagenomic Analysis Reveals Roles for Candidate Phyla and Other Microbial Community Members in Biogeochemical Transformations in Oil Reservoirs.</title>
        <authorList>
            <person name="Hu P."/>
            <person name="Tom L."/>
            <person name="Singh A."/>
            <person name="Thomas B.C."/>
            <person name="Baker B.J."/>
            <person name="Piceno Y.M."/>
            <person name="Andersen G.L."/>
            <person name="Banfield J.F."/>
        </authorList>
    </citation>
    <scope>NUCLEOTIDE SEQUENCE [LARGE SCALE GENOMIC DNA]</scope>
</reference>
<dbReference type="InterPro" id="IPR055342">
    <property type="entry name" value="MreC_beta-barrel_core"/>
</dbReference>
<feature type="coiled-coil region" evidence="5">
    <location>
        <begin position="42"/>
        <end position="69"/>
    </location>
</feature>
<evidence type="ECO:0000313" key="8">
    <source>
        <dbReference type="Proteomes" id="UP000053904"/>
    </source>
</evidence>
<evidence type="ECO:0000256" key="3">
    <source>
        <dbReference type="ARBA" id="ARBA00022960"/>
    </source>
</evidence>
<gene>
    <name evidence="7" type="ORF">XD93_0460</name>
</gene>